<evidence type="ECO:0000313" key="2">
    <source>
        <dbReference type="EMBL" id="QPI17695.1"/>
    </source>
</evidence>
<evidence type="ECO:0000256" key="1">
    <source>
        <dbReference type="SAM" id="MobiDB-lite"/>
    </source>
</evidence>
<dbReference type="Proteomes" id="UP000683418">
    <property type="component" value="Segment"/>
</dbReference>
<reference evidence="2 3" key="1">
    <citation type="submission" date="2020-09" db="EMBL/GenBank/DDBJ databases">
        <authorList>
            <person name="Feng X."/>
            <person name="Yan W."/>
            <person name="Jiao N."/>
            <person name="Zhang R."/>
        </authorList>
    </citation>
    <scope>NUCLEOTIDE SEQUENCE [LARGE SCALE GENOMIC DNA]</scope>
</reference>
<feature type="region of interest" description="Disordered" evidence="1">
    <location>
        <begin position="49"/>
        <end position="82"/>
    </location>
</feature>
<gene>
    <name evidence="2" type="ORF">vBAmePR8F_gp35</name>
</gene>
<proteinExistence type="predicted"/>
<organism evidence="2 3">
    <name type="scientific">Alteromonas phage vB_AmeP_R8W</name>
    <dbReference type="NCBI Taxonomy" id="2774152"/>
    <lineage>
        <taxon>Viruses</taxon>
        <taxon>Duplodnaviria</taxon>
        <taxon>Heunggongvirae</taxon>
        <taxon>Uroviricota</taxon>
        <taxon>Caudoviricetes</taxon>
        <taxon>Autographivirales</taxon>
        <taxon>Foturvirus</taxon>
        <taxon>Foturvirus R8W</taxon>
    </lineage>
</organism>
<protein>
    <submittedName>
        <fullName evidence="2">Uncharacterized protein</fullName>
    </submittedName>
</protein>
<dbReference type="EMBL" id="MW043865">
    <property type="protein sequence ID" value="QPI17695.1"/>
    <property type="molecule type" value="Genomic_DNA"/>
</dbReference>
<feature type="compositionally biased region" description="Acidic residues" evidence="1">
    <location>
        <begin position="65"/>
        <end position="76"/>
    </location>
</feature>
<keyword evidence="3" id="KW-1185">Reference proteome</keyword>
<evidence type="ECO:0000313" key="3">
    <source>
        <dbReference type="Proteomes" id="UP000683418"/>
    </source>
</evidence>
<sequence length="82" mass="8793">MSFVATAVITATTLYTSKRNRDAQKEAAKQAKIDANEAEAQARTAEVFAETEGEGLGNLGQVSLEVDDDLEEDEDISTNVSI</sequence>
<name>A0A8E4RFZ0_9CAUD</name>
<accession>A0A8E4RFZ0</accession>